<dbReference type="Proteomes" id="UP000000488">
    <property type="component" value="Chromosome"/>
</dbReference>
<dbReference type="KEGG" id="mfu:LILAB_12190"/>
<gene>
    <name evidence="2" type="ordered locus">LILAB_12190</name>
</gene>
<evidence type="ECO:0008006" key="4">
    <source>
        <dbReference type="Google" id="ProtNLM"/>
    </source>
</evidence>
<organism evidence="2 3">
    <name type="scientific">Myxococcus fulvus (strain ATCC BAA-855 / HW-1)</name>
    <dbReference type="NCBI Taxonomy" id="483219"/>
    <lineage>
        <taxon>Bacteria</taxon>
        <taxon>Pseudomonadati</taxon>
        <taxon>Myxococcota</taxon>
        <taxon>Myxococcia</taxon>
        <taxon>Myxococcales</taxon>
        <taxon>Cystobacterineae</taxon>
        <taxon>Myxococcaceae</taxon>
        <taxon>Myxococcus</taxon>
    </lineage>
</organism>
<protein>
    <recommendedName>
        <fullName evidence="4">DUF5683 domain-containing protein</fullName>
    </recommendedName>
</protein>
<dbReference type="AlphaFoldDB" id="F8C6F7"/>
<reference evidence="2 3" key="1">
    <citation type="journal article" date="2011" name="J. Bacteriol.">
        <title>Genome sequence of the halotolerant marine bacterium Myxococcus fulvus HW-1.</title>
        <authorList>
            <person name="Li Z.F."/>
            <person name="Li X."/>
            <person name="Liu H."/>
            <person name="Liu X."/>
            <person name="Han K."/>
            <person name="Wu Z.H."/>
            <person name="Hu W."/>
            <person name="Li F.F."/>
            <person name="Li Y.Z."/>
        </authorList>
    </citation>
    <scope>NUCLEOTIDE SEQUENCE [LARGE SCALE GENOMIC DNA]</scope>
    <source>
        <strain evidence="3">ATCC BAA-855 / HW-1</strain>
    </source>
</reference>
<keyword evidence="1" id="KW-0812">Transmembrane</keyword>
<accession>F8C6F7</accession>
<dbReference type="EMBL" id="CP002830">
    <property type="protein sequence ID" value="AEI64345.1"/>
    <property type="molecule type" value="Genomic_DNA"/>
</dbReference>
<feature type="transmembrane region" description="Helical" evidence="1">
    <location>
        <begin position="46"/>
        <end position="76"/>
    </location>
</feature>
<proteinExistence type="predicted"/>
<evidence type="ECO:0000313" key="3">
    <source>
        <dbReference type="Proteomes" id="UP000000488"/>
    </source>
</evidence>
<evidence type="ECO:0000313" key="2">
    <source>
        <dbReference type="EMBL" id="AEI64345.1"/>
    </source>
</evidence>
<feature type="transmembrane region" description="Helical" evidence="1">
    <location>
        <begin position="21"/>
        <end position="40"/>
    </location>
</feature>
<dbReference type="eggNOG" id="ENOG50347D7">
    <property type="taxonomic scope" value="Bacteria"/>
</dbReference>
<sequence>MQWFRNWPVGEDKGVTRTMSRPAIAALLSFLIPGVGQIYNGDLLRGLFWLIITPGFWIGTGGCLGWVCHIVAAVTAHNRAEDKEKFRVTVV</sequence>
<dbReference type="HOGENOM" id="CLU_187637_0_0_7"/>
<name>F8C6F7_MYXFH</name>
<keyword evidence="1" id="KW-0472">Membrane</keyword>
<keyword evidence="1" id="KW-1133">Transmembrane helix</keyword>
<evidence type="ECO:0000256" key="1">
    <source>
        <dbReference type="SAM" id="Phobius"/>
    </source>
</evidence>